<gene>
    <name evidence="2" type="ORF">RFI_21541</name>
</gene>
<feature type="non-terminal residue" evidence="2">
    <location>
        <position position="182"/>
    </location>
</feature>
<sequence length="182" mass="20663">MKRRSLNNNRLELTQLEEAVESKDDAKQDDNWYDKFLEKTQKGAKTTKKTRQKHHGRMCYVDPNELFPQATYFVSQTQRPNYYAESHEQDQEVSVSSVDKIKEEAITTPETKPAKKGEKLDTPLLVLTDTLLSDAKGSMDTHGTKESANQGDTFQSENQGDTLQSENQGDTLQSQNQGTMEV</sequence>
<organism evidence="2 3">
    <name type="scientific">Reticulomyxa filosa</name>
    <dbReference type="NCBI Taxonomy" id="46433"/>
    <lineage>
        <taxon>Eukaryota</taxon>
        <taxon>Sar</taxon>
        <taxon>Rhizaria</taxon>
        <taxon>Retaria</taxon>
        <taxon>Foraminifera</taxon>
        <taxon>Monothalamids</taxon>
        <taxon>Reticulomyxidae</taxon>
        <taxon>Reticulomyxa</taxon>
    </lineage>
</organism>
<dbReference type="AlphaFoldDB" id="X6MP93"/>
<dbReference type="Proteomes" id="UP000023152">
    <property type="component" value="Unassembled WGS sequence"/>
</dbReference>
<accession>X6MP93</accession>
<protein>
    <submittedName>
        <fullName evidence="2">Uncharacterized protein</fullName>
    </submittedName>
</protein>
<name>X6MP93_RETFI</name>
<reference evidence="2 3" key="1">
    <citation type="journal article" date="2013" name="Curr. Biol.">
        <title>The Genome of the Foraminiferan Reticulomyxa filosa.</title>
        <authorList>
            <person name="Glockner G."/>
            <person name="Hulsmann N."/>
            <person name="Schleicher M."/>
            <person name="Noegel A.A."/>
            <person name="Eichinger L."/>
            <person name="Gallinger C."/>
            <person name="Pawlowski J."/>
            <person name="Sierra R."/>
            <person name="Euteneuer U."/>
            <person name="Pillet L."/>
            <person name="Moustafa A."/>
            <person name="Platzer M."/>
            <person name="Groth M."/>
            <person name="Szafranski K."/>
            <person name="Schliwa M."/>
        </authorList>
    </citation>
    <scope>NUCLEOTIDE SEQUENCE [LARGE SCALE GENOMIC DNA]</scope>
</reference>
<feature type="region of interest" description="Disordered" evidence="1">
    <location>
        <begin position="135"/>
        <end position="182"/>
    </location>
</feature>
<proteinExistence type="predicted"/>
<comment type="caution">
    <text evidence="2">The sequence shown here is derived from an EMBL/GenBank/DDBJ whole genome shotgun (WGS) entry which is preliminary data.</text>
</comment>
<evidence type="ECO:0000313" key="3">
    <source>
        <dbReference type="Proteomes" id="UP000023152"/>
    </source>
</evidence>
<dbReference type="EMBL" id="ASPP01018775">
    <property type="protein sequence ID" value="ETO15823.1"/>
    <property type="molecule type" value="Genomic_DNA"/>
</dbReference>
<evidence type="ECO:0000256" key="1">
    <source>
        <dbReference type="SAM" id="MobiDB-lite"/>
    </source>
</evidence>
<evidence type="ECO:0000313" key="2">
    <source>
        <dbReference type="EMBL" id="ETO15823.1"/>
    </source>
</evidence>
<feature type="compositionally biased region" description="Polar residues" evidence="1">
    <location>
        <begin position="146"/>
        <end position="182"/>
    </location>
</feature>
<keyword evidence="3" id="KW-1185">Reference proteome</keyword>